<dbReference type="AlphaFoldDB" id="G2YXN2"/>
<proteinExistence type="predicted"/>
<organism evidence="1 2">
    <name type="scientific">Botryotinia fuckeliana (strain T4)</name>
    <name type="common">Noble rot fungus</name>
    <name type="synonym">Botrytis cinerea</name>
    <dbReference type="NCBI Taxonomy" id="999810"/>
    <lineage>
        <taxon>Eukaryota</taxon>
        <taxon>Fungi</taxon>
        <taxon>Dikarya</taxon>
        <taxon>Ascomycota</taxon>
        <taxon>Pezizomycotina</taxon>
        <taxon>Leotiomycetes</taxon>
        <taxon>Helotiales</taxon>
        <taxon>Sclerotiniaceae</taxon>
        <taxon>Botrytis</taxon>
    </lineage>
</organism>
<dbReference type="HOGENOM" id="CLU_3087029_0_0_1"/>
<accession>G2YXN2</accession>
<evidence type="ECO:0000313" key="1">
    <source>
        <dbReference type="EMBL" id="CCD56380.1"/>
    </source>
</evidence>
<reference evidence="2" key="1">
    <citation type="journal article" date="2011" name="PLoS Genet.">
        <title>Genomic analysis of the necrotrophic fungal pathogens Sclerotinia sclerotiorum and Botrytis cinerea.</title>
        <authorList>
            <person name="Amselem J."/>
            <person name="Cuomo C.A."/>
            <person name="van Kan J.A."/>
            <person name="Viaud M."/>
            <person name="Benito E.P."/>
            <person name="Couloux A."/>
            <person name="Coutinho P.M."/>
            <person name="de Vries R.P."/>
            <person name="Dyer P.S."/>
            <person name="Fillinger S."/>
            <person name="Fournier E."/>
            <person name="Gout L."/>
            <person name="Hahn M."/>
            <person name="Kohn L."/>
            <person name="Lapalu N."/>
            <person name="Plummer K.M."/>
            <person name="Pradier J.M."/>
            <person name="Quevillon E."/>
            <person name="Sharon A."/>
            <person name="Simon A."/>
            <person name="ten Have A."/>
            <person name="Tudzynski B."/>
            <person name="Tudzynski P."/>
            <person name="Wincker P."/>
            <person name="Andrew M."/>
            <person name="Anthouard V."/>
            <person name="Beever R.E."/>
            <person name="Beffa R."/>
            <person name="Benoit I."/>
            <person name="Bouzid O."/>
            <person name="Brault B."/>
            <person name="Chen Z."/>
            <person name="Choquer M."/>
            <person name="Collemare J."/>
            <person name="Cotton P."/>
            <person name="Danchin E.G."/>
            <person name="Da Silva C."/>
            <person name="Gautier A."/>
            <person name="Giraud C."/>
            <person name="Giraud T."/>
            <person name="Gonzalez C."/>
            <person name="Grossetete S."/>
            <person name="Guldener U."/>
            <person name="Henrissat B."/>
            <person name="Howlett B.J."/>
            <person name="Kodira C."/>
            <person name="Kretschmer M."/>
            <person name="Lappartient A."/>
            <person name="Leroch M."/>
            <person name="Levis C."/>
            <person name="Mauceli E."/>
            <person name="Neuveglise C."/>
            <person name="Oeser B."/>
            <person name="Pearson M."/>
            <person name="Poulain J."/>
            <person name="Poussereau N."/>
            <person name="Quesneville H."/>
            <person name="Rascle C."/>
            <person name="Schumacher J."/>
            <person name="Segurens B."/>
            <person name="Sexton A."/>
            <person name="Silva E."/>
            <person name="Sirven C."/>
            <person name="Soanes D.M."/>
            <person name="Talbot N.J."/>
            <person name="Templeton M."/>
            <person name="Yandava C."/>
            <person name="Yarden O."/>
            <person name="Zeng Q."/>
            <person name="Rollins J.A."/>
            <person name="Lebrun M.H."/>
            <person name="Dickman M."/>
        </authorList>
    </citation>
    <scope>NUCLEOTIDE SEQUENCE [LARGE SCALE GENOMIC DNA]</scope>
    <source>
        <strain evidence="2">T4</strain>
    </source>
</reference>
<evidence type="ECO:0000313" key="2">
    <source>
        <dbReference type="Proteomes" id="UP000008177"/>
    </source>
</evidence>
<protein>
    <submittedName>
        <fullName evidence="1">Uncharacterized protein</fullName>
    </submittedName>
</protein>
<dbReference type="InParanoid" id="G2YXN2"/>
<dbReference type="EMBL" id="FQ790360">
    <property type="protein sequence ID" value="CCD56380.1"/>
    <property type="molecule type" value="Genomic_DNA"/>
</dbReference>
<sequence length="52" mass="5834">MPHRKPQGKDEGGARRKRVAVLSYFTRASTFVLHSVYIRSILTGCVKQSNGE</sequence>
<dbReference type="Proteomes" id="UP000008177">
    <property type="component" value="Unplaced contigs"/>
</dbReference>
<gene>
    <name evidence="1" type="ORF">BofuT4_uP145490.1</name>
</gene>
<name>G2YXN2_BOTF4</name>